<keyword evidence="5 15" id="KW-1003">Cell membrane</keyword>
<dbReference type="Gene3D" id="1.10.510.10">
    <property type="entry name" value="Transferase(Phosphotransferase) domain 1"/>
    <property type="match status" value="1"/>
</dbReference>
<comment type="pathway">
    <text evidence="2 15">Bacterial outer membrane biogenesis; LPS core biosynthesis.</text>
</comment>
<comment type="function">
    <text evidence="15">Catalyzes the ATP-dependent phosphorylation of the 3-deoxy-D-manno-octulosonic acid (Kdo) residue in Kdo-lipid IV(A) at the 4-OH position.</text>
</comment>
<keyword evidence="6 15" id="KW-0997">Cell inner membrane</keyword>
<keyword evidence="9 15" id="KW-0418">Kinase</keyword>
<dbReference type="InterPro" id="IPR000719">
    <property type="entry name" value="Prot_kinase_dom"/>
</dbReference>
<dbReference type="GO" id="GO:0004672">
    <property type="term" value="F:protein kinase activity"/>
    <property type="evidence" value="ECO:0007669"/>
    <property type="project" value="InterPro"/>
</dbReference>
<keyword evidence="11 15" id="KW-0448">Lipopolysaccharide biosynthesis</keyword>
<dbReference type="NCBIfam" id="NF002475">
    <property type="entry name" value="PRK01723.1"/>
    <property type="match status" value="1"/>
</dbReference>
<keyword evidence="12 15" id="KW-0472">Membrane</keyword>
<evidence type="ECO:0000256" key="8">
    <source>
        <dbReference type="ARBA" id="ARBA00022741"/>
    </source>
</evidence>
<comment type="subcellular location">
    <subcellularLocation>
        <location evidence="1 15">Cell inner membrane</location>
        <topology evidence="1 15">Peripheral membrane protein</topology>
        <orientation evidence="1 15">Cytoplasmic side</orientation>
    </subcellularLocation>
</comment>
<evidence type="ECO:0000256" key="3">
    <source>
        <dbReference type="ARBA" id="ARBA00010327"/>
    </source>
</evidence>
<comment type="similarity">
    <text evidence="3 15">Belongs to the protein kinase superfamily. KdkA/RfaP family.</text>
</comment>
<dbReference type="GO" id="GO:0005886">
    <property type="term" value="C:plasma membrane"/>
    <property type="evidence" value="ECO:0007669"/>
    <property type="project" value="UniProtKB-SubCell"/>
</dbReference>
<dbReference type="EC" id="2.7.1.166" evidence="4 15"/>
<keyword evidence="10 15" id="KW-0067">ATP-binding</keyword>
<dbReference type="PROSITE" id="PS50011">
    <property type="entry name" value="PROTEIN_KINASE_DOM"/>
    <property type="match status" value="1"/>
</dbReference>
<dbReference type="KEGG" id="hhk:HH1059_01980"/>
<evidence type="ECO:0000313" key="17">
    <source>
        <dbReference type="EMBL" id="BAU56873.2"/>
    </source>
</evidence>
<evidence type="ECO:0000256" key="13">
    <source>
        <dbReference type="ARBA" id="ARBA00029511"/>
    </source>
</evidence>
<dbReference type="AlphaFoldDB" id="A0A110B4Y5"/>
<evidence type="ECO:0000256" key="2">
    <source>
        <dbReference type="ARBA" id="ARBA00004713"/>
    </source>
</evidence>
<organism evidence="17 18">
    <name type="scientific">Halorhodospira halochloris</name>
    <name type="common">Ectothiorhodospira halochloris</name>
    <dbReference type="NCBI Taxonomy" id="1052"/>
    <lineage>
        <taxon>Bacteria</taxon>
        <taxon>Pseudomonadati</taxon>
        <taxon>Pseudomonadota</taxon>
        <taxon>Gammaproteobacteria</taxon>
        <taxon>Chromatiales</taxon>
        <taxon>Ectothiorhodospiraceae</taxon>
        <taxon>Halorhodospira</taxon>
    </lineage>
</organism>
<dbReference type="SUPFAM" id="SSF56112">
    <property type="entry name" value="Protein kinase-like (PK-like)"/>
    <property type="match status" value="1"/>
</dbReference>
<evidence type="ECO:0000259" key="16">
    <source>
        <dbReference type="PROSITE" id="PS50011"/>
    </source>
</evidence>
<evidence type="ECO:0000256" key="4">
    <source>
        <dbReference type="ARBA" id="ARBA00011988"/>
    </source>
</evidence>
<sequence>MDPHQMYIDNQYIIYDAERLQRPDTSLFDPLVLQRRGVWLGAPAGGRGSAGYIILGGVPAVLRRYRRGGMFAPLLGDRYLWLGLAKTRPWREWNILARLHSQGMPVPAPIAARVQRRGVFYRADIVVERIDAVTLAERLSAEALAPDNWYEIGHAVGRLHLEGVDHADLNAHNVLINKGDALRVRIIDFDRARLRSPGRRWQLRNLARLQRSLLKLARQDPEFKAPDQKALAELQRGWSEALRDSQQVAK</sequence>
<dbReference type="OrthoDB" id="6854449at2"/>
<evidence type="ECO:0000256" key="9">
    <source>
        <dbReference type="ARBA" id="ARBA00022777"/>
    </source>
</evidence>
<dbReference type="GO" id="GO:0009244">
    <property type="term" value="P:lipopolysaccharide core region biosynthetic process"/>
    <property type="evidence" value="ECO:0007669"/>
    <property type="project" value="UniProtKB-UniRule"/>
</dbReference>
<protein>
    <recommendedName>
        <fullName evidence="13 15">3-deoxy-D-manno-octulosonic acid kinase</fullName>
        <shortName evidence="15">Kdo kinase</shortName>
        <ecNumber evidence="4 15">2.7.1.166</ecNumber>
    </recommendedName>
</protein>
<feature type="active site" evidence="15">
    <location>
        <position position="168"/>
    </location>
</feature>
<evidence type="ECO:0000256" key="15">
    <source>
        <dbReference type="HAMAP-Rule" id="MF_00521"/>
    </source>
</evidence>
<evidence type="ECO:0000313" key="18">
    <source>
        <dbReference type="Proteomes" id="UP000218890"/>
    </source>
</evidence>
<dbReference type="Proteomes" id="UP000218890">
    <property type="component" value="Chromosome"/>
</dbReference>
<accession>A0A110B4Y5</accession>
<feature type="domain" description="Protein kinase" evidence="16">
    <location>
        <begin position="39"/>
        <end position="250"/>
    </location>
</feature>
<evidence type="ECO:0000256" key="7">
    <source>
        <dbReference type="ARBA" id="ARBA00022679"/>
    </source>
</evidence>
<dbReference type="GO" id="GO:0005524">
    <property type="term" value="F:ATP binding"/>
    <property type="evidence" value="ECO:0007669"/>
    <property type="project" value="UniProtKB-UniRule"/>
</dbReference>
<dbReference type="HAMAP" id="MF_00521">
    <property type="entry name" value="KDO_kinase"/>
    <property type="match status" value="1"/>
</dbReference>
<evidence type="ECO:0000256" key="11">
    <source>
        <dbReference type="ARBA" id="ARBA00022985"/>
    </source>
</evidence>
<keyword evidence="8 15" id="KW-0547">Nucleotide-binding</keyword>
<evidence type="ECO:0000256" key="14">
    <source>
        <dbReference type="ARBA" id="ARBA00034417"/>
    </source>
</evidence>
<evidence type="ECO:0000256" key="1">
    <source>
        <dbReference type="ARBA" id="ARBA00004515"/>
    </source>
</evidence>
<dbReference type="Pfam" id="PF06293">
    <property type="entry name" value="Kdo"/>
    <property type="match status" value="1"/>
</dbReference>
<evidence type="ECO:0000256" key="12">
    <source>
        <dbReference type="ARBA" id="ARBA00023136"/>
    </source>
</evidence>
<comment type="catalytic activity">
    <reaction evidence="14 15">
        <text>an alpha-Kdo-(2-&gt;6)-lipid IVA + ATP = a 4-O-phospho-alpha-Kdo-(2-&gt;6)-lipid IVA + ADP + H(+)</text>
        <dbReference type="Rhea" id="RHEA:74271"/>
        <dbReference type="ChEBI" id="CHEBI:15378"/>
        <dbReference type="ChEBI" id="CHEBI:30616"/>
        <dbReference type="ChEBI" id="CHEBI:176428"/>
        <dbReference type="ChEBI" id="CHEBI:193140"/>
        <dbReference type="ChEBI" id="CHEBI:456216"/>
        <dbReference type="EC" id="2.7.1.166"/>
    </reaction>
</comment>
<dbReference type="RefSeq" id="WP_096407281.1">
    <property type="nucleotide sequence ID" value="NZ_AP017372.2"/>
</dbReference>
<dbReference type="InterPro" id="IPR011009">
    <property type="entry name" value="Kinase-like_dom_sf"/>
</dbReference>
<proteinExistence type="inferred from homology"/>
<dbReference type="UniPathway" id="UPA00958"/>
<evidence type="ECO:0000256" key="5">
    <source>
        <dbReference type="ARBA" id="ARBA00022475"/>
    </source>
</evidence>
<evidence type="ECO:0000256" key="6">
    <source>
        <dbReference type="ARBA" id="ARBA00022519"/>
    </source>
</evidence>
<keyword evidence="7 15" id="KW-0808">Transferase</keyword>
<dbReference type="InterPro" id="IPR022826">
    <property type="entry name" value="KDO_kinase"/>
</dbReference>
<reference evidence="17" key="1">
    <citation type="submission" date="2016-02" db="EMBL/GenBank/DDBJ databases">
        <title>Halorhodospira halochloris DSM-1059 complete genome, version 2.</title>
        <authorList>
            <person name="Tsukatani Y."/>
        </authorList>
    </citation>
    <scope>NUCLEOTIDE SEQUENCE</scope>
    <source>
        <strain evidence="17">DSM 1059</strain>
    </source>
</reference>
<gene>
    <name evidence="15 17" type="primary">kdkA</name>
    <name evidence="17" type="ORF">HH1059_01980</name>
</gene>
<dbReference type="EMBL" id="AP017372">
    <property type="protein sequence ID" value="BAU56873.2"/>
    <property type="molecule type" value="Genomic_DNA"/>
</dbReference>
<keyword evidence="18" id="KW-1185">Reference proteome</keyword>
<name>A0A110B4Y5_HALHR</name>
<evidence type="ECO:0000256" key="10">
    <source>
        <dbReference type="ARBA" id="ARBA00022840"/>
    </source>
</evidence>